<keyword evidence="3" id="KW-1185">Reference proteome</keyword>
<evidence type="ECO:0000313" key="3">
    <source>
        <dbReference type="Proteomes" id="UP000076858"/>
    </source>
</evidence>
<dbReference type="AlphaFoldDB" id="A0A164NUJ5"/>
<protein>
    <submittedName>
        <fullName evidence="2">Uncharacterized protein</fullName>
    </submittedName>
</protein>
<evidence type="ECO:0000256" key="1">
    <source>
        <dbReference type="SAM" id="MobiDB-lite"/>
    </source>
</evidence>
<gene>
    <name evidence="2" type="ORF">APZ42_030351</name>
</gene>
<sequence>MPSSGLMQLSNGSSSSGSNSSNNSTSGIIVINGGANRMDGTLSQSMDSVNTVAAEEEGINFIVTVAAATVLQHYLNKDLLFVFFFCGEGDRDDDQLRMF</sequence>
<reference evidence="2 3" key="1">
    <citation type="submission" date="2016-03" db="EMBL/GenBank/DDBJ databases">
        <title>EvidentialGene: Evidence-directed Construction of Genes on Genomes.</title>
        <authorList>
            <person name="Gilbert D.G."/>
            <person name="Choi J.-H."/>
            <person name="Mockaitis K."/>
            <person name="Colbourne J."/>
            <person name="Pfrender M."/>
        </authorList>
    </citation>
    <scope>NUCLEOTIDE SEQUENCE [LARGE SCALE GENOMIC DNA]</scope>
    <source>
        <strain evidence="2 3">Xinb3</strain>
        <tissue evidence="2">Complete organism</tissue>
    </source>
</reference>
<dbReference type="Proteomes" id="UP000076858">
    <property type="component" value="Unassembled WGS sequence"/>
</dbReference>
<feature type="compositionally biased region" description="Low complexity" evidence="1">
    <location>
        <begin position="10"/>
        <end position="25"/>
    </location>
</feature>
<comment type="caution">
    <text evidence="2">The sequence shown here is derived from an EMBL/GenBank/DDBJ whole genome shotgun (WGS) entry which is preliminary data.</text>
</comment>
<feature type="region of interest" description="Disordered" evidence="1">
    <location>
        <begin position="1"/>
        <end position="25"/>
    </location>
</feature>
<proteinExistence type="predicted"/>
<dbReference type="EMBL" id="LRGB01002808">
    <property type="protein sequence ID" value="KZS06252.1"/>
    <property type="molecule type" value="Genomic_DNA"/>
</dbReference>
<evidence type="ECO:0000313" key="2">
    <source>
        <dbReference type="EMBL" id="KZS06252.1"/>
    </source>
</evidence>
<organism evidence="2 3">
    <name type="scientific">Daphnia magna</name>
    <dbReference type="NCBI Taxonomy" id="35525"/>
    <lineage>
        <taxon>Eukaryota</taxon>
        <taxon>Metazoa</taxon>
        <taxon>Ecdysozoa</taxon>
        <taxon>Arthropoda</taxon>
        <taxon>Crustacea</taxon>
        <taxon>Branchiopoda</taxon>
        <taxon>Diplostraca</taxon>
        <taxon>Cladocera</taxon>
        <taxon>Anomopoda</taxon>
        <taxon>Daphniidae</taxon>
        <taxon>Daphnia</taxon>
    </lineage>
</organism>
<accession>A0A164NUJ5</accession>
<name>A0A164NUJ5_9CRUS</name>